<dbReference type="CDD" id="cd01310">
    <property type="entry name" value="TatD_DNAse"/>
    <property type="match status" value="1"/>
</dbReference>
<dbReference type="PANTHER" id="PTHR46124">
    <property type="entry name" value="D-AMINOACYL-TRNA DEACYLASE"/>
    <property type="match status" value="1"/>
</dbReference>
<dbReference type="GO" id="GO:0004536">
    <property type="term" value="F:DNA nuclease activity"/>
    <property type="evidence" value="ECO:0007669"/>
    <property type="project" value="InterPro"/>
</dbReference>
<dbReference type="GO" id="GO:0046872">
    <property type="term" value="F:metal ion binding"/>
    <property type="evidence" value="ECO:0007669"/>
    <property type="project" value="UniProtKB-KW"/>
</dbReference>
<evidence type="ECO:0000313" key="4">
    <source>
        <dbReference type="EMBL" id="PIT93570.1"/>
    </source>
</evidence>
<keyword evidence="2" id="KW-0378">Hydrolase</keyword>
<evidence type="ECO:0008006" key="6">
    <source>
        <dbReference type="Google" id="ProtNLM"/>
    </source>
</evidence>
<dbReference type="InterPro" id="IPR018228">
    <property type="entry name" value="DNase_TatD-rel_CS"/>
</dbReference>
<dbReference type="SUPFAM" id="SSF51556">
    <property type="entry name" value="Metallo-dependent hydrolases"/>
    <property type="match status" value="1"/>
</dbReference>
<evidence type="ECO:0000256" key="2">
    <source>
        <dbReference type="ARBA" id="ARBA00022801"/>
    </source>
</evidence>
<keyword evidence="1 3" id="KW-0479">Metal-binding</keyword>
<dbReference type="GO" id="GO:0016788">
    <property type="term" value="F:hydrolase activity, acting on ester bonds"/>
    <property type="evidence" value="ECO:0007669"/>
    <property type="project" value="InterPro"/>
</dbReference>
<feature type="binding site" evidence="3">
    <location>
        <position position="247"/>
    </location>
    <ligand>
        <name>a divalent metal cation</name>
        <dbReference type="ChEBI" id="CHEBI:60240"/>
        <label>1</label>
    </ligand>
</feature>
<gene>
    <name evidence="4" type="ORF">COU00_03705</name>
</gene>
<dbReference type="InterPro" id="IPR032466">
    <property type="entry name" value="Metal_Hydrolase"/>
</dbReference>
<sequence length="299" mass="34198">MNLIDTHCHLNFQAYKRDADEVIRRALDAQTELIIPSAEQKTSRRALEIADKYDRGVYTAVGLHPVHLQDQEFEEEGRKVKMKGERFDYNFYKKLAESEKTVAIGEVGLDYYYLPDDADKIKQNKQLQQLTLLQQLELAYELNKPAIIHCRPRSAEGSGEAREAHADLVPLLQTFYKNKKRRAAGRGVIHSFFGDCDLAWKYFSLGFLISFTGDITFPPKKNNLPAYQARDELIRKVPSDKFMIETDSPFMAPVPFRGQRNEPARVIEVAKKIAELKNISLDSVAQATTKNAQTLFNLK</sequence>
<dbReference type="PIRSF" id="PIRSF005902">
    <property type="entry name" value="DNase_TatD"/>
    <property type="match status" value="1"/>
</dbReference>
<dbReference type="PANTHER" id="PTHR46124:SF2">
    <property type="entry name" value="D-AMINOACYL-TRNA DEACYLASE"/>
    <property type="match status" value="1"/>
</dbReference>
<dbReference type="InterPro" id="IPR001130">
    <property type="entry name" value="TatD-like"/>
</dbReference>
<dbReference type="Proteomes" id="UP000229335">
    <property type="component" value="Unassembled WGS sequence"/>
</dbReference>
<dbReference type="NCBIfam" id="TIGR00010">
    <property type="entry name" value="YchF/TatD family DNA exonuclease"/>
    <property type="match status" value="1"/>
</dbReference>
<dbReference type="InterPro" id="IPR015991">
    <property type="entry name" value="TatD/YcfH-like"/>
</dbReference>
<reference evidence="5" key="1">
    <citation type="submission" date="2017-09" db="EMBL/GenBank/DDBJ databases">
        <title>Depth-based differentiation of microbial function through sediment-hosted aquifers and enrichment of novel symbionts in the deep terrestrial subsurface.</title>
        <authorList>
            <person name="Probst A.J."/>
            <person name="Ladd B."/>
            <person name="Jarett J.K."/>
            <person name="Geller-Mcgrath D.E."/>
            <person name="Sieber C.M.K."/>
            <person name="Emerson J.B."/>
            <person name="Anantharaman K."/>
            <person name="Thomas B.C."/>
            <person name="Malmstrom R."/>
            <person name="Stieglmeier M."/>
            <person name="Klingl A."/>
            <person name="Woyke T."/>
            <person name="Ryan C.M."/>
            <person name="Banfield J.F."/>
        </authorList>
    </citation>
    <scope>NUCLEOTIDE SEQUENCE [LARGE SCALE GENOMIC DNA]</scope>
</reference>
<dbReference type="PROSITE" id="PS01137">
    <property type="entry name" value="TATD_1"/>
    <property type="match status" value="1"/>
</dbReference>
<organism evidence="4 5">
    <name type="scientific">Candidatus Falkowbacteria bacterium CG10_big_fil_rev_8_21_14_0_10_43_11</name>
    <dbReference type="NCBI Taxonomy" id="1974568"/>
    <lineage>
        <taxon>Bacteria</taxon>
        <taxon>Candidatus Falkowiibacteriota</taxon>
    </lineage>
</organism>
<evidence type="ECO:0000313" key="5">
    <source>
        <dbReference type="Proteomes" id="UP000229335"/>
    </source>
</evidence>
<protein>
    <recommendedName>
        <fullName evidence="6">Hydrolase TatD</fullName>
    </recommendedName>
</protein>
<name>A0A2M6WL96_9BACT</name>
<dbReference type="AlphaFoldDB" id="A0A2M6WL96"/>
<evidence type="ECO:0000256" key="1">
    <source>
        <dbReference type="ARBA" id="ARBA00022723"/>
    </source>
</evidence>
<feature type="binding site" evidence="3">
    <location>
        <position position="7"/>
    </location>
    <ligand>
        <name>a divalent metal cation</name>
        <dbReference type="ChEBI" id="CHEBI:60240"/>
        <label>1</label>
    </ligand>
</feature>
<feature type="binding site" evidence="3">
    <location>
        <position position="9"/>
    </location>
    <ligand>
        <name>a divalent metal cation</name>
        <dbReference type="ChEBI" id="CHEBI:60240"/>
        <label>1</label>
    </ligand>
</feature>
<dbReference type="Pfam" id="PF01026">
    <property type="entry name" value="TatD_DNase"/>
    <property type="match status" value="1"/>
</dbReference>
<dbReference type="GO" id="GO:0005829">
    <property type="term" value="C:cytosol"/>
    <property type="evidence" value="ECO:0007669"/>
    <property type="project" value="TreeGrafter"/>
</dbReference>
<evidence type="ECO:0000256" key="3">
    <source>
        <dbReference type="PIRSR" id="PIRSR005902-1"/>
    </source>
</evidence>
<feature type="binding site" evidence="3">
    <location>
        <position position="190"/>
    </location>
    <ligand>
        <name>a divalent metal cation</name>
        <dbReference type="ChEBI" id="CHEBI:60240"/>
        <label>2</label>
    </ligand>
</feature>
<feature type="binding site" evidence="3">
    <location>
        <position position="149"/>
    </location>
    <ligand>
        <name>a divalent metal cation</name>
        <dbReference type="ChEBI" id="CHEBI:60240"/>
        <label>2</label>
    </ligand>
</feature>
<proteinExistence type="predicted"/>
<dbReference type="EMBL" id="PFAS01000064">
    <property type="protein sequence ID" value="PIT93570.1"/>
    <property type="molecule type" value="Genomic_DNA"/>
</dbReference>
<dbReference type="Gene3D" id="3.20.20.140">
    <property type="entry name" value="Metal-dependent hydrolases"/>
    <property type="match status" value="1"/>
</dbReference>
<comment type="caution">
    <text evidence="4">The sequence shown here is derived from an EMBL/GenBank/DDBJ whole genome shotgun (WGS) entry which is preliminary data.</text>
</comment>
<accession>A0A2M6WL96</accession>
<dbReference type="FunFam" id="3.20.20.140:FF:000005">
    <property type="entry name" value="TatD family hydrolase"/>
    <property type="match status" value="1"/>
</dbReference>
<feature type="binding site" evidence="3">
    <location>
        <position position="106"/>
    </location>
    <ligand>
        <name>a divalent metal cation</name>
        <dbReference type="ChEBI" id="CHEBI:60240"/>
        <label>1</label>
    </ligand>
</feature>